<keyword evidence="3" id="KW-1185">Reference proteome</keyword>
<dbReference type="RefSeq" id="WP_008542133.1">
    <property type="nucleotide sequence ID" value="NZ_JH604953.1"/>
</dbReference>
<dbReference type="EMBL" id="AFBQ01000173">
    <property type="protein sequence ID" value="EHY31367.1"/>
    <property type="molecule type" value="Genomic_DNA"/>
</dbReference>
<dbReference type="Proteomes" id="UP000004956">
    <property type="component" value="Unassembled WGS sequence"/>
</dbReference>
<dbReference type="PATRIC" id="fig|762967.3.peg.992"/>
<evidence type="ECO:0000313" key="2">
    <source>
        <dbReference type="EMBL" id="EHY31367.1"/>
    </source>
</evidence>
<proteinExistence type="predicted"/>
<comment type="caution">
    <text evidence="2">The sequence shown here is derived from an EMBL/GenBank/DDBJ whole genome shotgun (WGS) entry which is preliminary data.</text>
</comment>
<dbReference type="AlphaFoldDB" id="H3KEU1"/>
<sequence>MTTPSAALSACAEHLLDPSFAYDFLPHDALRERIVKDKRLTGPLREALLLAINPVRRATREDYEALEIPEDLKTALTYLGTSLKHSAYAQVRFAEWAAKTKETGSAELDDALAKFGYVLLSLTRRTPGSDAELELFRAQKAGFEADPRFYLAVLQSLINKPSVQMTRIREVVGRLMPELRDPTDALWAKLRKTDAVTADALAATLFLIEVGDEPRGALGMPVAARCFWSLGHPEKEPLLRAGGRAYEAFAQAVLWAGCVAVENEMERFGAYYGGFAEDCGLPKSLVTDNFRKFCAGVAEETPDALGKFEKLVKLKADPKKGRPEDFMAVLGTCLQARRDSLISFGVDLTGSEEEIAKREKDIDAAKVLLAERAEAFKAERRKTSYKKTSPTELFCRMAEAFSVVSMNERWSKKPADSDRASLMRLMEAFTATEDAASSLGDRHFVEALRRLTLGLYVAVCSAPLGWPVNDLTKADGKLAPLNKLFADAGFPTWNLRSVMGRIHAPEAPESPEAAVAPAPLPASTEATDADGTELVDPGHSTLDAANESAPVTVTPQGYVNLLMNYYERVAARPTCVAKDREGWTETKINRMKAALGRFAAKYAVVDWEAASKLLTTTEGSCHPDFQPLMHLYPWLNPDTVIILQELLNGKTGAVTMDDYRAVQALLVLHNHGNALWRRNFDWFAPMYHPFGAIVNVRDDGELGVAVLEKDGNRAMVTVGLADEVTRISRAQKRPMPEYAEEWIVLLPESVAKLGDQDPKLVLLMTHLLAKAKAFVTDLEANPTEEQALLPGSPFEIPVFAHLRKLRNERKVKKPGKKGVVKVVPGEFDSPSIRLRAIPFEDA</sequence>
<evidence type="ECO:0000313" key="3">
    <source>
        <dbReference type="Proteomes" id="UP000004956"/>
    </source>
</evidence>
<organism evidence="2 3">
    <name type="scientific">Sutterella parvirubra YIT 11816</name>
    <dbReference type="NCBI Taxonomy" id="762967"/>
    <lineage>
        <taxon>Bacteria</taxon>
        <taxon>Pseudomonadati</taxon>
        <taxon>Pseudomonadota</taxon>
        <taxon>Betaproteobacteria</taxon>
        <taxon>Burkholderiales</taxon>
        <taxon>Sutterellaceae</taxon>
        <taxon>Sutterella</taxon>
    </lineage>
</organism>
<evidence type="ECO:0000256" key="1">
    <source>
        <dbReference type="SAM" id="MobiDB-lite"/>
    </source>
</evidence>
<name>H3KEU1_9BURK</name>
<feature type="region of interest" description="Disordered" evidence="1">
    <location>
        <begin position="507"/>
        <end position="536"/>
    </location>
</feature>
<feature type="compositionally biased region" description="Low complexity" evidence="1">
    <location>
        <begin position="507"/>
        <end position="517"/>
    </location>
</feature>
<dbReference type="HOGENOM" id="CLU_337996_0_0_4"/>
<protein>
    <submittedName>
        <fullName evidence="2">Uncharacterized protein</fullName>
    </submittedName>
</protein>
<gene>
    <name evidence="2" type="ORF">HMPREF9440_01256</name>
</gene>
<accession>H3KEU1</accession>
<reference evidence="2 3" key="1">
    <citation type="submission" date="2011-11" db="EMBL/GenBank/DDBJ databases">
        <authorList>
            <person name="Weinstock G."/>
            <person name="Sodergren E."/>
            <person name="Clifton S."/>
            <person name="Fulton L."/>
            <person name="Fulton B."/>
            <person name="Courtney L."/>
            <person name="Fronick C."/>
            <person name="Harrison M."/>
            <person name="Strong C."/>
            <person name="Farmer C."/>
            <person name="Delahaunty K."/>
            <person name="Markovic C."/>
            <person name="Hall O."/>
            <person name="Minx P."/>
            <person name="Tomlinson C."/>
            <person name="Mitreva M."/>
            <person name="Hou S."/>
            <person name="Chen J."/>
            <person name="Wollam A."/>
            <person name="Pepin K.H."/>
            <person name="Johnson M."/>
            <person name="Bhonagiri V."/>
            <person name="Zhang X."/>
            <person name="Suruliraj S."/>
            <person name="Warren W."/>
            <person name="Chinwalla A."/>
            <person name="Mardis E.R."/>
            <person name="Wilson R.K."/>
        </authorList>
    </citation>
    <scope>NUCLEOTIDE SEQUENCE [LARGE SCALE GENOMIC DNA]</scope>
    <source>
        <strain evidence="2 3">YIT 11816</strain>
    </source>
</reference>